<dbReference type="Pfam" id="PF03837">
    <property type="entry name" value="RecT"/>
    <property type="match status" value="1"/>
</dbReference>
<dbReference type="AlphaFoldDB" id="A0A512PLE7"/>
<feature type="compositionally biased region" description="Basic and acidic residues" evidence="1">
    <location>
        <begin position="262"/>
        <end position="277"/>
    </location>
</feature>
<feature type="compositionally biased region" description="Basic and acidic residues" evidence="1">
    <location>
        <begin position="231"/>
        <end position="248"/>
    </location>
</feature>
<dbReference type="RefSeq" id="WP_054748041.1">
    <property type="nucleotide sequence ID" value="NZ_BKAM01000007.1"/>
</dbReference>
<feature type="compositionally biased region" description="Basic and acidic residues" evidence="1">
    <location>
        <begin position="286"/>
        <end position="311"/>
    </location>
</feature>
<evidence type="ECO:0000256" key="1">
    <source>
        <dbReference type="SAM" id="MobiDB-lite"/>
    </source>
</evidence>
<evidence type="ECO:0000313" key="2">
    <source>
        <dbReference type="EMBL" id="GEP71993.1"/>
    </source>
</evidence>
<dbReference type="STRING" id="1423795.FD12_GL001578"/>
<dbReference type="GO" id="GO:0003677">
    <property type="term" value="F:DNA binding"/>
    <property type="evidence" value="ECO:0007669"/>
    <property type="project" value="InterPro"/>
</dbReference>
<dbReference type="GO" id="GO:0006259">
    <property type="term" value="P:DNA metabolic process"/>
    <property type="evidence" value="ECO:0007669"/>
    <property type="project" value="InterPro"/>
</dbReference>
<feature type="region of interest" description="Disordered" evidence="1">
    <location>
        <begin position="230"/>
        <end position="338"/>
    </location>
</feature>
<gene>
    <name evidence="2" type="ORF">LRA02_08610</name>
</gene>
<dbReference type="InterPro" id="IPR018330">
    <property type="entry name" value="RecT_fam"/>
</dbReference>
<organism evidence="2 3">
    <name type="scientific">Lentilactobacillus rapi</name>
    <dbReference type="NCBI Taxonomy" id="481723"/>
    <lineage>
        <taxon>Bacteria</taxon>
        <taxon>Bacillati</taxon>
        <taxon>Bacillota</taxon>
        <taxon>Bacilli</taxon>
        <taxon>Lactobacillales</taxon>
        <taxon>Lactobacillaceae</taxon>
        <taxon>Lentilactobacillus</taxon>
    </lineage>
</organism>
<name>A0A512PLE7_9LACO</name>
<dbReference type="EMBL" id="BKAM01000007">
    <property type="protein sequence ID" value="GEP71993.1"/>
    <property type="molecule type" value="Genomic_DNA"/>
</dbReference>
<evidence type="ECO:0000313" key="3">
    <source>
        <dbReference type="Proteomes" id="UP000321569"/>
    </source>
</evidence>
<feature type="compositionally biased region" description="Low complexity" evidence="1">
    <location>
        <begin position="322"/>
        <end position="338"/>
    </location>
</feature>
<protein>
    <submittedName>
        <fullName evidence="2">DNA recombination protein RecT</fullName>
    </submittedName>
</protein>
<sequence length="338" mass="37241">MANNLAVLQKDLTDQINTKLDDLRQQGLATPKNYNPANALKSAFYAMTNSPSGNLLQKGTKDSIANSLIDMVVQGLTPAKDQVYFIPYSNKVTLQRSYFGTQAALKRLNNVKDIWAEVVHQGDEFEIGAKAGRLIVSKFKPSFENLDKPIVGVYAVIEKSDGEQVYTVMTKKQIDTSWSQAHTSAVQKKFPGEMAKRTVINRAAKNFLNTSDDSDLLVDAINRTTSNEYDGDVRRKDVTPEESGKKTIADFVTTKKPAASDQPKDNHPESKDDVIDIKDEDPVDGFLKKHEQKGDAKHDDSNQKPKTDSKADQASLFDSLKAAESAEAAKNEAPSNAD</sequence>
<proteinExistence type="predicted"/>
<dbReference type="Proteomes" id="UP000321569">
    <property type="component" value="Unassembled WGS sequence"/>
</dbReference>
<reference evidence="2 3" key="1">
    <citation type="submission" date="2019-07" db="EMBL/GenBank/DDBJ databases">
        <title>Whole genome shotgun sequence of Lactobacillus rapi NBRC 109618.</title>
        <authorList>
            <person name="Hosoyama A."/>
            <person name="Uohara A."/>
            <person name="Ohji S."/>
            <person name="Ichikawa N."/>
        </authorList>
    </citation>
    <scope>NUCLEOTIDE SEQUENCE [LARGE SCALE GENOMIC DNA]</scope>
    <source>
        <strain evidence="2 3">NBRC 109618</strain>
    </source>
</reference>
<accession>A0A512PLE7</accession>
<comment type="caution">
    <text evidence="2">The sequence shown here is derived from an EMBL/GenBank/DDBJ whole genome shotgun (WGS) entry which is preliminary data.</text>
</comment>